<organism evidence="1 2">
    <name type="scientific">Actinoplanes sichuanensis</name>
    <dbReference type="NCBI Taxonomy" id="512349"/>
    <lineage>
        <taxon>Bacteria</taxon>
        <taxon>Bacillati</taxon>
        <taxon>Actinomycetota</taxon>
        <taxon>Actinomycetes</taxon>
        <taxon>Micromonosporales</taxon>
        <taxon>Micromonosporaceae</taxon>
        <taxon>Actinoplanes</taxon>
    </lineage>
</organism>
<dbReference type="EMBL" id="JBHTMK010000079">
    <property type="protein sequence ID" value="MFD1374032.1"/>
    <property type="molecule type" value="Genomic_DNA"/>
</dbReference>
<dbReference type="InterPro" id="IPR023214">
    <property type="entry name" value="HAD_sf"/>
</dbReference>
<dbReference type="SFLD" id="SFLDS00003">
    <property type="entry name" value="Haloacid_Dehalogenase"/>
    <property type="match status" value="1"/>
</dbReference>
<dbReference type="SFLD" id="SFLDG01129">
    <property type="entry name" value="C1.5:_HAD__Beta-PGM__Phosphata"/>
    <property type="match status" value="1"/>
</dbReference>
<dbReference type="InterPro" id="IPR036412">
    <property type="entry name" value="HAD-like_sf"/>
</dbReference>
<dbReference type="NCBIfam" id="TIGR01549">
    <property type="entry name" value="HAD-SF-IA-v1"/>
    <property type="match status" value="1"/>
</dbReference>
<dbReference type="InterPro" id="IPR023198">
    <property type="entry name" value="PGP-like_dom2"/>
</dbReference>
<evidence type="ECO:0000313" key="2">
    <source>
        <dbReference type="Proteomes" id="UP001597183"/>
    </source>
</evidence>
<name>A0ABW4AT20_9ACTN</name>
<keyword evidence="2" id="KW-1185">Reference proteome</keyword>
<dbReference type="Gene3D" id="1.10.150.240">
    <property type="entry name" value="Putative phosphatase, domain 2"/>
    <property type="match status" value="1"/>
</dbReference>
<dbReference type="RefSeq" id="WP_317794363.1">
    <property type="nucleotide sequence ID" value="NZ_AP028461.1"/>
</dbReference>
<sequence length="204" mass="22304">MTAVPEAMLFDLFGVIALTQSAESEQALASIAGAPVDDFLDAYWRPRAPYDRGELTAADYWRQVAADLGAVFDDDRVGALVTADVASWAGVDEAMVAYVERAAASAVRLGLLSNIPEDLAADFERRHRWLRCFEVVAFSCRTGLAKPDPEAYLHCCREFGLAPERVLFIDDRTENVRAAERLGMAARLFTGGSEDPFEGGLPLQ</sequence>
<evidence type="ECO:0000313" key="1">
    <source>
        <dbReference type="EMBL" id="MFD1374032.1"/>
    </source>
</evidence>
<gene>
    <name evidence="1" type="ORF">ACFQ5G_52630</name>
</gene>
<reference evidence="2" key="1">
    <citation type="journal article" date="2019" name="Int. J. Syst. Evol. Microbiol.">
        <title>The Global Catalogue of Microorganisms (GCM) 10K type strain sequencing project: providing services to taxonomists for standard genome sequencing and annotation.</title>
        <authorList>
            <consortium name="The Broad Institute Genomics Platform"/>
            <consortium name="The Broad Institute Genome Sequencing Center for Infectious Disease"/>
            <person name="Wu L."/>
            <person name="Ma J."/>
        </authorList>
    </citation>
    <scope>NUCLEOTIDE SEQUENCE [LARGE SCALE GENOMIC DNA]</scope>
    <source>
        <strain evidence="2">CCM 7526</strain>
    </source>
</reference>
<dbReference type="Proteomes" id="UP001597183">
    <property type="component" value="Unassembled WGS sequence"/>
</dbReference>
<dbReference type="Gene3D" id="3.40.50.1000">
    <property type="entry name" value="HAD superfamily/HAD-like"/>
    <property type="match status" value="1"/>
</dbReference>
<dbReference type="PANTHER" id="PTHR43611">
    <property type="entry name" value="ALPHA-D-GLUCOSE 1-PHOSPHATE PHOSPHATASE"/>
    <property type="match status" value="1"/>
</dbReference>
<dbReference type="CDD" id="cd02603">
    <property type="entry name" value="HAD_sEH-N_like"/>
    <property type="match status" value="1"/>
</dbReference>
<accession>A0ABW4AT20</accession>
<proteinExistence type="predicted"/>
<dbReference type="NCBIfam" id="TIGR01509">
    <property type="entry name" value="HAD-SF-IA-v3"/>
    <property type="match status" value="1"/>
</dbReference>
<dbReference type="SUPFAM" id="SSF56784">
    <property type="entry name" value="HAD-like"/>
    <property type="match status" value="1"/>
</dbReference>
<dbReference type="PRINTS" id="PR00413">
    <property type="entry name" value="HADHALOGNASE"/>
</dbReference>
<dbReference type="PANTHER" id="PTHR43611:SF3">
    <property type="entry name" value="FLAVIN MONONUCLEOTIDE HYDROLASE 1, CHLOROPLATIC"/>
    <property type="match status" value="1"/>
</dbReference>
<comment type="caution">
    <text evidence="1">The sequence shown here is derived from an EMBL/GenBank/DDBJ whole genome shotgun (WGS) entry which is preliminary data.</text>
</comment>
<protein>
    <submittedName>
        <fullName evidence="1">HAD family phosphatase</fullName>
    </submittedName>
</protein>
<dbReference type="Pfam" id="PF00702">
    <property type="entry name" value="Hydrolase"/>
    <property type="match status" value="1"/>
</dbReference>
<dbReference type="InterPro" id="IPR006439">
    <property type="entry name" value="HAD-SF_hydro_IA"/>
</dbReference>